<reference evidence="1 2" key="1">
    <citation type="submission" date="2016-11" db="EMBL/GenBank/DDBJ databases">
        <title>Genomic analysis of Caldithrix abyssi and proposal of a novel bacterial phylum Caldithrichaeota.</title>
        <authorList>
            <person name="Kublanov I."/>
            <person name="Sigalova O."/>
            <person name="Gavrilov S."/>
            <person name="Lebedinsky A."/>
            <person name="Ivanova N."/>
            <person name="Daum C."/>
            <person name="Reddy T."/>
            <person name="Klenk H.P."/>
            <person name="Goker M."/>
            <person name="Reva O."/>
            <person name="Miroshnichenko M."/>
            <person name="Kyprides N."/>
            <person name="Woyke T."/>
            <person name="Gelfand M."/>
        </authorList>
    </citation>
    <scope>NUCLEOTIDE SEQUENCE [LARGE SCALE GENOMIC DNA]</scope>
    <source>
        <strain evidence="1 2">LF13</strain>
    </source>
</reference>
<protein>
    <submittedName>
        <fullName evidence="1">Uncharacterized protein</fullName>
    </submittedName>
</protein>
<organism evidence="1 2">
    <name type="scientific">Caldithrix abyssi DSM 13497</name>
    <dbReference type="NCBI Taxonomy" id="880073"/>
    <lineage>
        <taxon>Bacteria</taxon>
        <taxon>Pseudomonadati</taxon>
        <taxon>Calditrichota</taxon>
        <taxon>Calditrichia</taxon>
        <taxon>Calditrichales</taxon>
        <taxon>Calditrichaceae</taxon>
        <taxon>Caldithrix</taxon>
    </lineage>
</organism>
<evidence type="ECO:0000313" key="2">
    <source>
        <dbReference type="Proteomes" id="UP000183868"/>
    </source>
</evidence>
<name>A0A1J1C8J5_CALAY</name>
<dbReference type="KEGG" id="caby:Cabys_2218"/>
<dbReference type="Proteomes" id="UP000183868">
    <property type="component" value="Chromosome"/>
</dbReference>
<sequence length="37" mass="4343">METNSSRSPILQIGPVPDAARHQYKNDERRLLQLFNF</sequence>
<evidence type="ECO:0000313" key="1">
    <source>
        <dbReference type="EMBL" id="APF18967.1"/>
    </source>
</evidence>
<proteinExistence type="predicted"/>
<gene>
    <name evidence="1" type="ORF">Cabys_2218</name>
</gene>
<dbReference type="EMBL" id="CP018099">
    <property type="protein sequence ID" value="APF18967.1"/>
    <property type="molecule type" value="Genomic_DNA"/>
</dbReference>
<accession>A0A1J1C8J5</accession>
<dbReference type="AlphaFoldDB" id="A0A1J1C8J5"/>